<dbReference type="GO" id="GO:0004061">
    <property type="term" value="F:arylformamidase activity"/>
    <property type="evidence" value="ECO:0007669"/>
    <property type="project" value="UniProtKB-EC"/>
</dbReference>
<protein>
    <submittedName>
        <fullName evidence="1">Kynurenine formamidase</fullName>
        <ecNumber evidence="1">3.5.1.9</ecNumber>
    </submittedName>
</protein>
<dbReference type="EMBL" id="FWFO01000001">
    <property type="protein sequence ID" value="SLN25849.1"/>
    <property type="molecule type" value="Genomic_DNA"/>
</dbReference>
<evidence type="ECO:0000313" key="2">
    <source>
        <dbReference type="Proteomes" id="UP000193077"/>
    </source>
</evidence>
<dbReference type="OrthoDB" id="9777007at2"/>
<keyword evidence="1" id="KW-0378">Hydrolase</keyword>
<dbReference type="PANTHER" id="PTHR31118">
    <property type="entry name" value="CYCLASE-LIKE PROTEIN 2"/>
    <property type="match status" value="1"/>
</dbReference>
<dbReference type="AlphaFoldDB" id="A0A1Y5RUK3"/>
<evidence type="ECO:0000313" key="1">
    <source>
        <dbReference type="EMBL" id="SLN25849.1"/>
    </source>
</evidence>
<dbReference type="Gene3D" id="3.50.30.50">
    <property type="entry name" value="Putative cyclase"/>
    <property type="match status" value="2"/>
</dbReference>
<sequence>MTDWIDLSFDLNPEMWIYSAENYSDPPFGAMKWTDPETSRYEVWALSMGTQMGTHIDAPCHFVPGAATMDAFDPQHCFGRFRRVDAAQPKVDLSPEGWAGITHLFLDARADHLARVADIEALLTLPIPIWVMAGGVRVDHPDGLWFHQRIAGAGKFLVEDLNADDAGPLPETGEIITTPLKLTGLSGSPTRVLLRGT</sequence>
<keyword evidence="2" id="KW-1185">Reference proteome</keyword>
<dbReference type="Proteomes" id="UP000193077">
    <property type="component" value="Unassembled WGS sequence"/>
</dbReference>
<dbReference type="PANTHER" id="PTHR31118:SF12">
    <property type="entry name" value="CYCLASE-LIKE PROTEIN 2"/>
    <property type="match status" value="1"/>
</dbReference>
<name>A0A1Y5RUK3_9RHOB</name>
<accession>A0A1Y5RUK3</accession>
<organism evidence="1 2">
    <name type="scientific">Falsiruegeria litorea R37</name>
    <dbReference type="NCBI Taxonomy" id="1200284"/>
    <lineage>
        <taxon>Bacteria</taxon>
        <taxon>Pseudomonadati</taxon>
        <taxon>Pseudomonadota</taxon>
        <taxon>Alphaproteobacteria</taxon>
        <taxon>Rhodobacterales</taxon>
        <taxon>Roseobacteraceae</taxon>
        <taxon>Falsiruegeria</taxon>
    </lineage>
</organism>
<reference evidence="1 2" key="1">
    <citation type="submission" date="2017-03" db="EMBL/GenBank/DDBJ databases">
        <authorList>
            <person name="Afonso C.L."/>
            <person name="Miller P.J."/>
            <person name="Scott M.A."/>
            <person name="Spackman E."/>
            <person name="Goraichik I."/>
            <person name="Dimitrov K.M."/>
            <person name="Suarez D.L."/>
            <person name="Swayne D.E."/>
        </authorList>
    </citation>
    <scope>NUCLEOTIDE SEQUENCE [LARGE SCALE GENOMIC DNA]</scope>
    <source>
        <strain evidence="1 2">CECT 7639</strain>
    </source>
</reference>
<dbReference type="Pfam" id="PF04199">
    <property type="entry name" value="Cyclase"/>
    <property type="match status" value="1"/>
</dbReference>
<dbReference type="InterPro" id="IPR037175">
    <property type="entry name" value="KFase_sf"/>
</dbReference>
<proteinExistence type="predicted"/>
<dbReference type="RefSeq" id="WP_085794581.1">
    <property type="nucleotide sequence ID" value="NZ_FWFO01000001.1"/>
</dbReference>
<gene>
    <name evidence="1" type="primary">kynB_2</name>
    <name evidence="1" type="ORF">TRL7639_00911</name>
</gene>
<dbReference type="InterPro" id="IPR007325">
    <property type="entry name" value="KFase/CYL"/>
</dbReference>
<dbReference type="GO" id="GO:0019441">
    <property type="term" value="P:L-tryptophan catabolic process to kynurenine"/>
    <property type="evidence" value="ECO:0007669"/>
    <property type="project" value="InterPro"/>
</dbReference>
<dbReference type="SUPFAM" id="SSF102198">
    <property type="entry name" value="Putative cyclase"/>
    <property type="match status" value="1"/>
</dbReference>
<dbReference type="EC" id="3.5.1.9" evidence="1"/>